<dbReference type="EMBL" id="VTAV01000015">
    <property type="protein sequence ID" value="TYR33615.1"/>
    <property type="molecule type" value="Genomic_DNA"/>
</dbReference>
<gene>
    <name evidence="1" type="ORF">FXV77_17265</name>
</gene>
<dbReference type="AlphaFoldDB" id="A0A5D4H287"/>
<sequence length="128" mass="15123">MEKRMCLACGEPVIGRSDKRFCDDGCRNAYNNKRNSLPNSFMRKINDILKRNRQVLGKVLGNEKMQKVSREKLLSKGFDFDFFTNQLSNAKGQIYFFVYEFGYLQLDEELFLVVRQKTPENVFQNRFV</sequence>
<dbReference type="RefSeq" id="WP_148920491.1">
    <property type="nucleotide sequence ID" value="NZ_VTAV01000015.1"/>
</dbReference>
<organism evidence="1 2">
    <name type="scientific">Sphingobacterium phlebotomi</name>
    <dbReference type="NCBI Taxonomy" id="2605433"/>
    <lineage>
        <taxon>Bacteria</taxon>
        <taxon>Pseudomonadati</taxon>
        <taxon>Bacteroidota</taxon>
        <taxon>Sphingobacteriia</taxon>
        <taxon>Sphingobacteriales</taxon>
        <taxon>Sphingobacteriaceae</taxon>
        <taxon>Sphingobacterium</taxon>
    </lineage>
</organism>
<protein>
    <submittedName>
        <fullName evidence="1">DUF2116 family Zn-ribbon domain-containing protein</fullName>
    </submittedName>
</protein>
<evidence type="ECO:0000313" key="1">
    <source>
        <dbReference type="EMBL" id="TYR33615.1"/>
    </source>
</evidence>
<evidence type="ECO:0000313" key="2">
    <source>
        <dbReference type="Proteomes" id="UP000322362"/>
    </source>
</evidence>
<dbReference type="Proteomes" id="UP000322362">
    <property type="component" value="Unassembled WGS sequence"/>
</dbReference>
<comment type="caution">
    <text evidence="1">The sequence shown here is derived from an EMBL/GenBank/DDBJ whole genome shotgun (WGS) entry which is preliminary data.</text>
</comment>
<keyword evidence="2" id="KW-1185">Reference proteome</keyword>
<accession>A0A5D4H287</accession>
<reference evidence="1 2" key="1">
    <citation type="submission" date="2019-08" db="EMBL/GenBank/DDBJ databases">
        <title>Phlebobacter frassis gen. nov. sp. nov., a new member of family Sphingobacteriaceae isolated from sand fly rearing media.</title>
        <authorList>
            <person name="Kakumanu M.L."/>
            <person name="Marayati B.F."/>
            <person name="Wada-Katsumata A."/>
            <person name="Wasserberg G."/>
            <person name="Schal C."/>
            <person name="Apperson C.S."/>
            <person name="Ponnusamy L."/>
        </authorList>
    </citation>
    <scope>NUCLEOTIDE SEQUENCE [LARGE SCALE GENOMIC DNA]</scope>
    <source>
        <strain evidence="1 2">SSI9</strain>
    </source>
</reference>
<proteinExistence type="predicted"/>
<name>A0A5D4H287_9SPHI</name>